<evidence type="ECO:0000313" key="8">
    <source>
        <dbReference type="Proteomes" id="UP000051984"/>
    </source>
</evidence>
<comment type="caution">
    <text evidence="7">The sequence shown here is derived from an EMBL/GenBank/DDBJ whole genome shotgun (WGS) entry which is preliminary data.</text>
</comment>
<dbReference type="InterPro" id="IPR036318">
    <property type="entry name" value="FAD-bd_PCMH-like_sf"/>
</dbReference>
<evidence type="ECO:0000259" key="6">
    <source>
        <dbReference type="PROSITE" id="PS51387"/>
    </source>
</evidence>
<keyword evidence="4" id="KW-0274">FAD</keyword>
<evidence type="ECO:0000256" key="1">
    <source>
        <dbReference type="ARBA" id="ARBA00001974"/>
    </source>
</evidence>
<evidence type="ECO:0000256" key="3">
    <source>
        <dbReference type="ARBA" id="ARBA00022630"/>
    </source>
</evidence>
<evidence type="ECO:0000256" key="5">
    <source>
        <dbReference type="ARBA" id="ARBA00023002"/>
    </source>
</evidence>
<dbReference type="InterPro" id="IPR016166">
    <property type="entry name" value="FAD-bd_PCMH"/>
</dbReference>
<keyword evidence="5" id="KW-0560">Oxidoreductase</keyword>
<accession>A0A0R1ERE2</accession>
<sequence>MNPAIKAMEVWIMAIFTAYDNAEILAVLRAAAPHAEIHTDDQVARKHSANGNAQLEIDGRILAYVAVGDVADIQGVLKVARQYHIPVVPQGADTSTVIGADGLNGSIILSTVRMKRIKEISKGDLLAVVEPGVINGDLDKEARKQGLFYAPDPGSKPISSIGGNAATNAGGMSTVKYGATTDNVLGLKVVLADGREIKLGGRTYKHAFSYDLTHLFVGSEGTLGIITEITVKLNPIPIGTPVVGVAYFDNMTALAKGVEDLRLSGIYPVTLEALDGLTVAALDRYEGTHYAEGAEAMLIFRLDAGGEASLKMAEQILTADHAKNIKVTSDPDEAGAIIKLRQDMLPAVFANGQHIMEDMAVPLSKLPEMMDYIAEVAKDLNVEIYTAGHAGDGNVHPTVIWPADQTEPPKEALQAIRMMFRKALALGGTISGEHAVGMSKNQWNNEELGFDVDEIQHQIKDLFDPLNILNPKRKID</sequence>
<dbReference type="eggNOG" id="COG0277">
    <property type="taxonomic scope" value="Bacteria"/>
</dbReference>
<dbReference type="Proteomes" id="UP000051984">
    <property type="component" value="Unassembled WGS sequence"/>
</dbReference>
<dbReference type="InterPro" id="IPR016171">
    <property type="entry name" value="Vanillyl_alc_oxidase_C-sub2"/>
</dbReference>
<dbReference type="GO" id="GO:0016491">
    <property type="term" value="F:oxidoreductase activity"/>
    <property type="evidence" value="ECO:0007669"/>
    <property type="project" value="UniProtKB-KW"/>
</dbReference>
<gene>
    <name evidence="7" type="ORF">FD51_GL000712</name>
</gene>
<dbReference type="InterPro" id="IPR004113">
    <property type="entry name" value="FAD-bd_oxidored_4_C"/>
</dbReference>
<dbReference type="InterPro" id="IPR006094">
    <property type="entry name" value="Oxid_FAD_bind_N"/>
</dbReference>
<feature type="domain" description="FAD-binding PCMH-type" evidence="6">
    <location>
        <begin position="57"/>
        <end position="236"/>
    </location>
</feature>
<dbReference type="PANTHER" id="PTHR42934">
    <property type="entry name" value="GLYCOLATE OXIDASE SUBUNIT GLCD"/>
    <property type="match status" value="1"/>
</dbReference>
<dbReference type="FunFam" id="3.30.70.2740:FF:000001">
    <property type="entry name" value="D-lactate dehydrogenase mitochondrial"/>
    <property type="match status" value="1"/>
</dbReference>
<dbReference type="Pfam" id="PF01565">
    <property type="entry name" value="FAD_binding_4"/>
    <property type="match status" value="1"/>
</dbReference>
<dbReference type="EMBL" id="AZCT01000012">
    <property type="protein sequence ID" value="KRK11926.1"/>
    <property type="molecule type" value="Genomic_DNA"/>
</dbReference>
<dbReference type="AlphaFoldDB" id="A0A0R1ERE2"/>
<dbReference type="Gene3D" id="1.10.45.10">
    <property type="entry name" value="Vanillyl-alcohol Oxidase, Chain A, domain 4"/>
    <property type="match status" value="1"/>
</dbReference>
<name>A0A0R1ERE2_LACZE</name>
<dbReference type="GO" id="GO:0071949">
    <property type="term" value="F:FAD binding"/>
    <property type="evidence" value="ECO:0007669"/>
    <property type="project" value="InterPro"/>
</dbReference>
<comment type="similarity">
    <text evidence="2">Belongs to the FAD-binding oxidoreductase/transferase type 4 family.</text>
</comment>
<dbReference type="Pfam" id="PF02913">
    <property type="entry name" value="FAD-oxidase_C"/>
    <property type="match status" value="1"/>
</dbReference>
<dbReference type="PATRIC" id="fig|1423816.3.peg.719"/>
<dbReference type="SUPFAM" id="SSF56176">
    <property type="entry name" value="FAD-binding/transporter-associated domain-like"/>
    <property type="match status" value="1"/>
</dbReference>
<evidence type="ECO:0000256" key="2">
    <source>
        <dbReference type="ARBA" id="ARBA00008000"/>
    </source>
</evidence>
<evidence type="ECO:0000256" key="4">
    <source>
        <dbReference type="ARBA" id="ARBA00022827"/>
    </source>
</evidence>
<evidence type="ECO:0000313" key="7">
    <source>
        <dbReference type="EMBL" id="KRK11926.1"/>
    </source>
</evidence>
<dbReference type="InterPro" id="IPR051914">
    <property type="entry name" value="FAD-linked_OxidoTrans_Type4"/>
</dbReference>
<organism evidence="7 8">
    <name type="scientific">Lacticaseibacillus zeae DSM 20178 = KCTC 3804</name>
    <dbReference type="NCBI Taxonomy" id="1423816"/>
    <lineage>
        <taxon>Bacteria</taxon>
        <taxon>Bacillati</taxon>
        <taxon>Bacillota</taxon>
        <taxon>Bacilli</taxon>
        <taxon>Lactobacillales</taxon>
        <taxon>Lactobacillaceae</taxon>
        <taxon>Lacticaseibacillus</taxon>
    </lineage>
</organism>
<reference evidence="7 8" key="1">
    <citation type="journal article" date="2015" name="Genome Announc.">
        <title>Expanding the biotechnology potential of lactobacilli through comparative genomics of 213 strains and associated genera.</title>
        <authorList>
            <person name="Sun Z."/>
            <person name="Harris H.M."/>
            <person name="McCann A."/>
            <person name="Guo C."/>
            <person name="Argimon S."/>
            <person name="Zhang W."/>
            <person name="Yang X."/>
            <person name="Jeffery I.B."/>
            <person name="Cooney J.C."/>
            <person name="Kagawa T.F."/>
            <person name="Liu W."/>
            <person name="Song Y."/>
            <person name="Salvetti E."/>
            <person name="Wrobel A."/>
            <person name="Rasinkangas P."/>
            <person name="Parkhill J."/>
            <person name="Rea M.C."/>
            <person name="O'Sullivan O."/>
            <person name="Ritari J."/>
            <person name="Douillard F.P."/>
            <person name="Paul Ross R."/>
            <person name="Yang R."/>
            <person name="Briner A.E."/>
            <person name="Felis G.E."/>
            <person name="de Vos W.M."/>
            <person name="Barrangou R."/>
            <person name="Klaenhammer T.R."/>
            <person name="Caufield P.W."/>
            <person name="Cui Y."/>
            <person name="Zhang H."/>
            <person name="O'Toole P.W."/>
        </authorList>
    </citation>
    <scope>NUCLEOTIDE SEQUENCE [LARGE SCALE GENOMIC DNA]</scope>
    <source>
        <strain evidence="7 8">DSM 20178</strain>
    </source>
</reference>
<dbReference type="PANTHER" id="PTHR42934:SF2">
    <property type="entry name" value="GLYCOLATE OXIDASE SUBUNIT GLCD"/>
    <property type="match status" value="1"/>
</dbReference>
<proteinExistence type="inferred from homology"/>
<keyword evidence="3" id="KW-0285">Flavoprotein</keyword>
<dbReference type="PROSITE" id="PS51387">
    <property type="entry name" value="FAD_PCMH"/>
    <property type="match status" value="1"/>
</dbReference>
<comment type="cofactor">
    <cofactor evidence="1">
        <name>FAD</name>
        <dbReference type="ChEBI" id="CHEBI:57692"/>
    </cofactor>
</comment>
<dbReference type="InterPro" id="IPR016169">
    <property type="entry name" value="FAD-bd_PCMH_sub2"/>
</dbReference>
<dbReference type="Gene3D" id="3.30.70.2740">
    <property type="match status" value="1"/>
</dbReference>
<dbReference type="InterPro" id="IPR016164">
    <property type="entry name" value="FAD-linked_Oxase-like_C"/>
</dbReference>
<protein>
    <submittedName>
        <fullName evidence="7">FAD FMN-containing dehydrogenase</fullName>
    </submittedName>
</protein>
<dbReference type="Gene3D" id="3.30.465.10">
    <property type="match status" value="1"/>
</dbReference>
<dbReference type="SUPFAM" id="SSF55103">
    <property type="entry name" value="FAD-linked oxidases, C-terminal domain"/>
    <property type="match status" value="1"/>
</dbReference>